<comment type="caution">
    <text evidence="1">The sequence shown here is derived from an EMBL/GenBank/DDBJ whole genome shotgun (WGS) entry which is preliminary data.</text>
</comment>
<gene>
    <name evidence="1" type="ORF">DBV15_09394</name>
</gene>
<keyword evidence="2" id="KW-1185">Reference proteome</keyword>
<protein>
    <submittedName>
        <fullName evidence="1">Uncharacterized protein</fullName>
    </submittedName>
</protein>
<proteinExistence type="predicted"/>
<dbReference type="AlphaFoldDB" id="A0A4S2L530"/>
<dbReference type="EMBL" id="QBLH01000126">
    <property type="protein sequence ID" value="TGZ57750.1"/>
    <property type="molecule type" value="Genomic_DNA"/>
</dbReference>
<evidence type="ECO:0000313" key="2">
    <source>
        <dbReference type="Proteomes" id="UP000310200"/>
    </source>
</evidence>
<organism evidence="1 2">
    <name type="scientific">Temnothorax longispinosus</name>
    <dbReference type="NCBI Taxonomy" id="300112"/>
    <lineage>
        <taxon>Eukaryota</taxon>
        <taxon>Metazoa</taxon>
        <taxon>Ecdysozoa</taxon>
        <taxon>Arthropoda</taxon>
        <taxon>Hexapoda</taxon>
        <taxon>Insecta</taxon>
        <taxon>Pterygota</taxon>
        <taxon>Neoptera</taxon>
        <taxon>Endopterygota</taxon>
        <taxon>Hymenoptera</taxon>
        <taxon>Apocrita</taxon>
        <taxon>Aculeata</taxon>
        <taxon>Formicoidea</taxon>
        <taxon>Formicidae</taxon>
        <taxon>Myrmicinae</taxon>
        <taxon>Temnothorax</taxon>
    </lineage>
</organism>
<evidence type="ECO:0000313" key="1">
    <source>
        <dbReference type="EMBL" id="TGZ57750.1"/>
    </source>
</evidence>
<sequence length="63" mass="7104">MCPHRVQTRAPAHESIKREDYNRAPFQLSTKNVAKRSLQLCTVSASNIWPHLTTSGDTDHVTT</sequence>
<accession>A0A4S2L530</accession>
<dbReference type="Proteomes" id="UP000310200">
    <property type="component" value="Unassembled WGS sequence"/>
</dbReference>
<name>A0A4S2L530_9HYME</name>
<reference evidence="1 2" key="1">
    <citation type="journal article" date="2019" name="Philos. Trans. R. Soc. Lond., B, Biol. Sci.">
        <title>Ant behaviour and brain gene expression of defending hosts depend on the ecological success of the intruding social parasite.</title>
        <authorList>
            <person name="Kaur R."/>
            <person name="Stoldt M."/>
            <person name="Jongepier E."/>
            <person name="Feldmeyer B."/>
            <person name="Menzel F."/>
            <person name="Bornberg-Bauer E."/>
            <person name="Foitzik S."/>
        </authorList>
    </citation>
    <scope>NUCLEOTIDE SEQUENCE [LARGE SCALE GENOMIC DNA]</scope>
    <source>
        <tissue evidence="1">Whole body</tissue>
    </source>
</reference>